<dbReference type="Pfam" id="PF05120">
    <property type="entry name" value="GvpG"/>
    <property type="match status" value="1"/>
</dbReference>
<dbReference type="Proteomes" id="UP000807371">
    <property type="component" value="Unassembled WGS sequence"/>
</dbReference>
<dbReference type="InterPro" id="IPR007804">
    <property type="entry name" value="GvpG"/>
</dbReference>
<dbReference type="EMBL" id="JACYXC010000001">
    <property type="protein sequence ID" value="MBH5338133.1"/>
    <property type="molecule type" value="Genomic_DNA"/>
</dbReference>
<reference evidence="1 2" key="1">
    <citation type="submission" date="2020-09" db="EMBL/GenBank/DDBJ databases">
        <title>Biosynthesis of the nuclear factor of activated T cells inhibitor NFAT-133 and its congeners in Streptomyces pactum.</title>
        <authorList>
            <person name="Zhou W."/>
            <person name="Posri P."/>
            <person name="Abugrain M.E."/>
            <person name="Weisberg A.J."/>
            <person name="Chang J.H."/>
            <person name="Mahmud T."/>
        </authorList>
    </citation>
    <scope>NUCLEOTIDE SEQUENCE [LARGE SCALE GENOMIC DNA]</scope>
    <source>
        <strain evidence="1 2">ATCC 27456</strain>
    </source>
</reference>
<comment type="caution">
    <text evidence="1">The sequence shown here is derived from an EMBL/GenBank/DDBJ whole genome shotgun (WGS) entry which is preliminary data.</text>
</comment>
<protein>
    <submittedName>
        <fullName evidence="1">Gas vesicle protein GvpG</fullName>
    </submittedName>
</protein>
<evidence type="ECO:0000313" key="1">
    <source>
        <dbReference type="EMBL" id="MBH5338133.1"/>
    </source>
</evidence>
<organism evidence="1 2">
    <name type="scientific">Streptomyces pactum</name>
    <dbReference type="NCBI Taxonomy" id="68249"/>
    <lineage>
        <taxon>Bacteria</taxon>
        <taxon>Bacillati</taxon>
        <taxon>Actinomycetota</taxon>
        <taxon>Actinomycetes</taxon>
        <taxon>Kitasatosporales</taxon>
        <taxon>Streptomycetaceae</taxon>
        <taxon>Streptomyces</taxon>
    </lineage>
</organism>
<dbReference type="RefSeq" id="WP_197991335.1">
    <property type="nucleotide sequence ID" value="NZ_JACYXC010000001.1"/>
</dbReference>
<keyword evidence="2" id="KW-1185">Reference proteome</keyword>
<evidence type="ECO:0000313" key="2">
    <source>
        <dbReference type="Proteomes" id="UP000807371"/>
    </source>
</evidence>
<gene>
    <name evidence="1" type="ORF">IHE55_26470</name>
</gene>
<proteinExistence type="predicted"/>
<sequence>MGLLTQLVTLPLAPVRGIGWVLDKVVQTAENEFYDPAPVLEELRNLEETRSRGEIGQEEFDRREAELLRQLERKTRR</sequence>
<name>A0ABS0NSH2_9ACTN</name>
<accession>A0ABS0NSH2</accession>